<dbReference type="GO" id="GO:0003824">
    <property type="term" value="F:catalytic activity"/>
    <property type="evidence" value="ECO:0007669"/>
    <property type="project" value="InterPro"/>
</dbReference>
<protein>
    <recommendedName>
        <fullName evidence="1">Endonuclease/exonuclease/phosphatase domain-containing protein</fullName>
    </recommendedName>
</protein>
<dbReference type="SUPFAM" id="SSF56219">
    <property type="entry name" value="DNase I-like"/>
    <property type="match status" value="1"/>
</dbReference>
<evidence type="ECO:0000259" key="1">
    <source>
        <dbReference type="Pfam" id="PF14529"/>
    </source>
</evidence>
<proteinExistence type="predicted"/>
<gene>
    <name evidence="2" type="ORF">ALC57_06124</name>
</gene>
<sequence>MPNVFRSSTFHVGHINVKSLVPHFTLLKDLLSYRHFDVLAVGETWLHDSVDSFSISLPGFTLFRSDRAEGRGGDVALYIDGALLISQIDFDVSPSDVRVDLEAFVQLMSKRIATICVYRPPRSNAADFRYIEFCLLAVACSSDVIICMDDLNVNLLNPSDPNSQHLHFLLSHFSLSQLIHDPTRVTSNTSSIIDLIMISSSVHVIESSVCFDIPISDHFVVHAVLHLDRSRKCSHISLSRNLRSIDSSCLDFELARVDCSPLYCESHVDEKVTYFTSSLTSVFDRLVPLAYKHQARPPAP</sequence>
<reference evidence="2 3" key="1">
    <citation type="submission" date="2015-09" db="EMBL/GenBank/DDBJ databases">
        <title>Trachymyrmex cornetzi WGS genome.</title>
        <authorList>
            <person name="Nygaard S."/>
            <person name="Hu H."/>
            <person name="Boomsma J."/>
            <person name="Zhang G."/>
        </authorList>
    </citation>
    <scope>NUCLEOTIDE SEQUENCE [LARGE SCALE GENOMIC DNA]</scope>
    <source>
        <strain evidence="2">Tcor2-1</strain>
        <tissue evidence="2">Whole body</tissue>
    </source>
</reference>
<feature type="domain" description="Endonuclease/exonuclease/phosphatase" evidence="1">
    <location>
        <begin position="114"/>
        <end position="221"/>
    </location>
</feature>
<organism evidence="2 3">
    <name type="scientific">Trachymyrmex cornetzi</name>
    <dbReference type="NCBI Taxonomy" id="471704"/>
    <lineage>
        <taxon>Eukaryota</taxon>
        <taxon>Metazoa</taxon>
        <taxon>Ecdysozoa</taxon>
        <taxon>Arthropoda</taxon>
        <taxon>Hexapoda</taxon>
        <taxon>Insecta</taxon>
        <taxon>Pterygota</taxon>
        <taxon>Neoptera</taxon>
        <taxon>Endopterygota</taxon>
        <taxon>Hymenoptera</taxon>
        <taxon>Apocrita</taxon>
        <taxon>Aculeata</taxon>
        <taxon>Formicoidea</taxon>
        <taxon>Formicidae</taxon>
        <taxon>Myrmicinae</taxon>
        <taxon>Trachymyrmex</taxon>
    </lineage>
</organism>
<dbReference type="Pfam" id="PF14529">
    <property type="entry name" value="Exo_endo_phos_2"/>
    <property type="match status" value="1"/>
</dbReference>
<dbReference type="AlphaFoldDB" id="A0A195E8G8"/>
<dbReference type="STRING" id="471704.A0A195E8G8"/>
<accession>A0A195E8G8</accession>
<dbReference type="EMBL" id="KQ979440">
    <property type="protein sequence ID" value="KYN21510.1"/>
    <property type="molecule type" value="Genomic_DNA"/>
</dbReference>
<dbReference type="InterPro" id="IPR036691">
    <property type="entry name" value="Endo/exonu/phosph_ase_sf"/>
</dbReference>
<evidence type="ECO:0000313" key="2">
    <source>
        <dbReference type="EMBL" id="KYN21510.1"/>
    </source>
</evidence>
<dbReference type="PANTHER" id="PTHR33776">
    <property type="entry name" value="ENDO/EXONUCLEASE/PHOSPHATASE DOMAIN-CONTAINING PROTEIN"/>
    <property type="match status" value="1"/>
</dbReference>
<dbReference type="Proteomes" id="UP000078492">
    <property type="component" value="Unassembled WGS sequence"/>
</dbReference>
<name>A0A195E8G8_9HYME</name>
<dbReference type="Gene3D" id="3.60.10.10">
    <property type="entry name" value="Endonuclease/exonuclease/phosphatase"/>
    <property type="match status" value="1"/>
</dbReference>
<dbReference type="InterPro" id="IPR005135">
    <property type="entry name" value="Endo/exonuclease/phosphatase"/>
</dbReference>
<keyword evidence="3" id="KW-1185">Reference proteome</keyword>
<dbReference type="PANTHER" id="PTHR33776:SF3">
    <property type="entry name" value="PHD-TYPE DOMAIN-CONTAINING PROTEIN"/>
    <property type="match status" value="1"/>
</dbReference>
<evidence type="ECO:0000313" key="3">
    <source>
        <dbReference type="Proteomes" id="UP000078492"/>
    </source>
</evidence>